<feature type="region of interest" description="Disordered" evidence="1">
    <location>
        <begin position="37"/>
        <end position="67"/>
    </location>
</feature>
<keyword evidence="2" id="KW-0732">Signal</keyword>
<protein>
    <recommendedName>
        <fullName evidence="5">Fibronectin type-III domain-containing protein</fullName>
    </recommendedName>
</protein>
<keyword evidence="4" id="KW-1185">Reference proteome</keyword>
<comment type="caution">
    <text evidence="3">The sequence shown here is derived from an EMBL/GenBank/DDBJ whole genome shotgun (WGS) entry which is preliminary data.</text>
</comment>
<proteinExistence type="predicted"/>
<feature type="signal peptide" evidence="2">
    <location>
        <begin position="1"/>
        <end position="30"/>
    </location>
</feature>
<accession>A0ABQ3UV21</accession>
<dbReference type="Gene3D" id="2.60.40.10">
    <property type="entry name" value="Immunoglobulins"/>
    <property type="match status" value="1"/>
</dbReference>
<feature type="chain" id="PRO_5046968631" description="Fibronectin type-III domain-containing protein" evidence="2">
    <location>
        <begin position="31"/>
        <end position="309"/>
    </location>
</feature>
<evidence type="ECO:0008006" key="5">
    <source>
        <dbReference type="Google" id="ProtNLM"/>
    </source>
</evidence>
<evidence type="ECO:0000313" key="3">
    <source>
        <dbReference type="EMBL" id="GHO56676.1"/>
    </source>
</evidence>
<dbReference type="Proteomes" id="UP000654345">
    <property type="component" value="Unassembled WGS sequence"/>
</dbReference>
<name>A0ABQ3UV21_9CHLR</name>
<dbReference type="PROSITE" id="PS51257">
    <property type="entry name" value="PROKAR_LIPOPROTEIN"/>
    <property type="match status" value="1"/>
</dbReference>
<sequence length="309" mass="32602">MLTRNAGDGRYTMHCFLLSLTMLLLLQAFASCSTDAHTTSLPPGPTASQTQPVPTSAPPAPTSTLQSSALHGPTNFLLATPLNFSSADGATKDNNGAITPLAANAIKTEITGELKRLLFVVDNSDHVKVYSPGASPITAQVTLHTDGGTAIDYTQVVNSEAGSVTITFNGVLLKDQMTATYQQQYAPSILINASASAVVVAFTTQVRWIEARQIPAAPGHGQYQHTSNGGVALSWSAGQNATAYNVYRLISDHDQQFQLLATVKDTLYIDNSVEAIHDINLTKGITYAIFSLGPTSVENPGGIIIAVSQ</sequence>
<evidence type="ECO:0000256" key="2">
    <source>
        <dbReference type="SAM" id="SignalP"/>
    </source>
</evidence>
<reference evidence="3 4" key="1">
    <citation type="journal article" date="2021" name="Int. J. Syst. Evol. Microbiol.">
        <title>Reticulibacter mediterranei gen. nov., sp. nov., within the new family Reticulibacteraceae fam. nov., and Ktedonospora formicarum gen. nov., sp. nov., Ktedonobacter robiniae sp. nov., Dictyobacter formicarum sp. nov. and Dictyobacter arantiisoli sp. nov., belonging to the class Ktedonobacteria.</title>
        <authorList>
            <person name="Yabe S."/>
            <person name="Zheng Y."/>
            <person name="Wang C.M."/>
            <person name="Sakai Y."/>
            <person name="Abe K."/>
            <person name="Yokota A."/>
            <person name="Donadio S."/>
            <person name="Cavaletti L."/>
            <person name="Monciardini P."/>
        </authorList>
    </citation>
    <scope>NUCLEOTIDE SEQUENCE [LARGE SCALE GENOMIC DNA]</scope>
    <source>
        <strain evidence="3 4">SOSP1-30</strain>
    </source>
</reference>
<evidence type="ECO:0000313" key="4">
    <source>
        <dbReference type="Proteomes" id="UP000654345"/>
    </source>
</evidence>
<dbReference type="EMBL" id="BNJG01000002">
    <property type="protein sequence ID" value="GHO56676.1"/>
    <property type="molecule type" value="Genomic_DNA"/>
</dbReference>
<gene>
    <name evidence="3" type="ORF">KSB_51510</name>
</gene>
<organism evidence="3 4">
    <name type="scientific">Ktedonobacter robiniae</name>
    <dbReference type="NCBI Taxonomy" id="2778365"/>
    <lineage>
        <taxon>Bacteria</taxon>
        <taxon>Bacillati</taxon>
        <taxon>Chloroflexota</taxon>
        <taxon>Ktedonobacteria</taxon>
        <taxon>Ktedonobacterales</taxon>
        <taxon>Ktedonobacteraceae</taxon>
        <taxon>Ktedonobacter</taxon>
    </lineage>
</organism>
<dbReference type="InterPro" id="IPR013783">
    <property type="entry name" value="Ig-like_fold"/>
</dbReference>
<dbReference type="RefSeq" id="WP_201373140.1">
    <property type="nucleotide sequence ID" value="NZ_BNJG01000002.1"/>
</dbReference>
<evidence type="ECO:0000256" key="1">
    <source>
        <dbReference type="SAM" id="MobiDB-lite"/>
    </source>
</evidence>